<keyword evidence="2" id="KW-1185">Reference proteome</keyword>
<reference evidence="1" key="1">
    <citation type="submission" date="2024-08" db="EMBL/GenBank/DDBJ databases">
        <title>Lentilactobacillus sp. nov., isolated from tree bark.</title>
        <authorList>
            <person name="Phuengjayaem S."/>
            <person name="Tanasupawat S."/>
        </authorList>
    </citation>
    <scope>NUCLEOTIDE SEQUENCE</scope>
    <source>
        <strain evidence="1">SPB1-3</strain>
    </source>
</reference>
<evidence type="ECO:0000313" key="1">
    <source>
        <dbReference type="EMBL" id="XFD39089.1"/>
    </source>
</evidence>
<gene>
    <name evidence="1" type="ORF">O0236_006540</name>
</gene>
<name>A0ACD5DCI4_9LACO</name>
<organism evidence="1 2">
    <name type="scientific">Lentilactobacillus terminaliae</name>
    <dbReference type="NCBI Taxonomy" id="3003483"/>
    <lineage>
        <taxon>Bacteria</taxon>
        <taxon>Bacillati</taxon>
        <taxon>Bacillota</taxon>
        <taxon>Bacilli</taxon>
        <taxon>Lactobacillales</taxon>
        <taxon>Lactobacillaceae</taxon>
        <taxon>Lentilactobacillus</taxon>
    </lineage>
</organism>
<accession>A0ACD5DCI4</accession>
<proteinExistence type="predicted"/>
<dbReference type="EMBL" id="CP168151">
    <property type="protein sequence ID" value="XFD39089.1"/>
    <property type="molecule type" value="Genomic_DNA"/>
</dbReference>
<protein>
    <submittedName>
        <fullName evidence="1">Uncharacterized protein</fullName>
    </submittedName>
</protein>
<dbReference type="Proteomes" id="UP001149860">
    <property type="component" value="Chromosome"/>
</dbReference>
<evidence type="ECO:0000313" key="2">
    <source>
        <dbReference type="Proteomes" id="UP001149860"/>
    </source>
</evidence>
<sequence length="135" mass="15504">MRHNFQANRFMAITGIETLLLGVYLMYVSNVFANHRYPHMHHNQPAIILQHAQDPYLAIILVIIGTYAILVAMYDMQQKFAKRIALTSMLSIWSAYLAAFIYRDLLMGSPISLDSLLIACIVVRIFLELWIGMQT</sequence>